<dbReference type="PROSITE" id="PS51767">
    <property type="entry name" value="PEPTIDASE_A1"/>
    <property type="match status" value="1"/>
</dbReference>
<organism evidence="2 3">
    <name type="scientific">Elsinoe australis</name>
    <dbReference type="NCBI Taxonomy" id="40998"/>
    <lineage>
        <taxon>Eukaryota</taxon>
        <taxon>Fungi</taxon>
        <taxon>Dikarya</taxon>
        <taxon>Ascomycota</taxon>
        <taxon>Pezizomycotina</taxon>
        <taxon>Dothideomycetes</taxon>
        <taxon>Dothideomycetidae</taxon>
        <taxon>Myriangiales</taxon>
        <taxon>Elsinoaceae</taxon>
        <taxon>Elsinoe</taxon>
    </lineage>
</organism>
<evidence type="ECO:0000313" key="2">
    <source>
        <dbReference type="EMBL" id="TKX20250.1"/>
    </source>
</evidence>
<dbReference type="SUPFAM" id="SSF50630">
    <property type="entry name" value="Acid proteases"/>
    <property type="match status" value="1"/>
</dbReference>
<feature type="domain" description="Peptidase A1" evidence="1">
    <location>
        <begin position="1"/>
        <end position="299"/>
    </location>
</feature>
<evidence type="ECO:0000259" key="1">
    <source>
        <dbReference type="PROSITE" id="PS51767"/>
    </source>
</evidence>
<accession>A0A4U7AUA5</accession>
<reference evidence="2 3" key="1">
    <citation type="submission" date="2018-02" db="EMBL/GenBank/DDBJ databases">
        <title>Draft genome sequences of Elsinoe sp., causing black scab on jojoba.</title>
        <authorList>
            <person name="Stodart B."/>
            <person name="Jeffress S."/>
            <person name="Ash G."/>
            <person name="Arun Chinnappa K."/>
        </authorList>
    </citation>
    <scope>NUCLEOTIDE SEQUENCE [LARGE SCALE GENOMIC DNA]</scope>
    <source>
        <strain evidence="2 3">Hillstone_2</strain>
    </source>
</reference>
<dbReference type="EMBL" id="PTQR01000095">
    <property type="protein sequence ID" value="TKX20250.1"/>
    <property type="molecule type" value="Genomic_DNA"/>
</dbReference>
<name>A0A4U7AUA5_9PEZI</name>
<dbReference type="Gene3D" id="2.40.70.10">
    <property type="entry name" value="Acid Proteases"/>
    <property type="match status" value="1"/>
</dbReference>
<proteinExistence type="predicted"/>
<dbReference type="AlphaFoldDB" id="A0A4U7AUA5"/>
<comment type="caution">
    <text evidence="2">The sequence shown here is derived from an EMBL/GenBank/DDBJ whole genome shotgun (WGS) entry which is preliminary data.</text>
</comment>
<dbReference type="InterPro" id="IPR033121">
    <property type="entry name" value="PEPTIDASE_A1"/>
</dbReference>
<dbReference type="Proteomes" id="UP000308133">
    <property type="component" value="Unassembled WGS sequence"/>
</dbReference>
<gene>
    <name evidence="2" type="ORF">C1H76_7549</name>
</gene>
<protein>
    <recommendedName>
        <fullName evidence="1">Peptidase A1 domain-containing protein</fullName>
    </recommendedName>
</protein>
<sequence>MNFYDYRTSSSKKARKTADLAYAFANKKWPALNNRRVGIVDFTLVRQLDEGCKIPESTFDHSILGLAAPKKGLAGMSPSFRNDLKAQNPRMSTTFSMWFDQPPKAANSTFRGTLLIGALPPKEKYSGKLVGIKVDNPEEPYRGYYVSVPKISVRSLAKPKTAAKTVKTSDASVKRCLVDSGFGQDTLAIDEGSLLDDSGLIRYDLNGVQFIAYNGTCDSVPKNATLDFSFPAAKGGSVTIGVPIRNYARGILDEFKGASKDVCGSSIAVGEIGDCFLGAPFFSAAVIAFGDNPSQVAIAQGGISKGQRQGPAGMGKVKVIKPGQKLLDAL</sequence>
<dbReference type="InterPro" id="IPR021109">
    <property type="entry name" value="Peptidase_aspartic_dom_sf"/>
</dbReference>
<evidence type="ECO:0000313" key="3">
    <source>
        <dbReference type="Proteomes" id="UP000308133"/>
    </source>
</evidence>